<dbReference type="AlphaFoldDB" id="J3LGL5"/>
<dbReference type="Proteomes" id="UP000006038">
    <property type="component" value="Unassembled WGS sequence"/>
</dbReference>
<sequence>SLASCIISTCSSLSHSLSLPLALATSLRLSTPFPLPSPPIPPEKSFFISSFRRRFSTPVSDSLCSCSCSSSAADDRRR</sequence>
<keyword evidence="2" id="KW-1185">Reference proteome</keyword>
<name>J3LGL5_ORYBR</name>
<evidence type="ECO:0000313" key="1">
    <source>
        <dbReference type="EnsemblPlants" id="OB02G37820.1"/>
    </source>
</evidence>
<reference evidence="1" key="1">
    <citation type="submission" date="2013-04" db="UniProtKB">
        <authorList>
            <consortium name="EnsemblPlants"/>
        </authorList>
    </citation>
    <scope>IDENTIFICATION</scope>
</reference>
<dbReference type="EnsemblPlants" id="OB02G37820.1">
    <property type="protein sequence ID" value="OB02G37820.1"/>
    <property type="gene ID" value="OB02G37820"/>
</dbReference>
<dbReference type="HOGENOM" id="CLU_2629149_0_0_1"/>
<accession>J3LGL5</accession>
<protein>
    <submittedName>
        <fullName evidence="1">Uncharacterized protein</fullName>
    </submittedName>
</protein>
<proteinExistence type="predicted"/>
<organism evidence="1">
    <name type="scientific">Oryza brachyantha</name>
    <name type="common">malo sina</name>
    <dbReference type="NCBI Taxonomy" id="4533"/>
    <lineage>
        <taxon>Eukaryota</taxon>
        <taxon>Viridiplantae</taxon>
        <taxon>Streptophyta</taxon>
        <taxon>Embryophyta</taxon>
        <taxon>Tracheophyta</taxon>
        <taxon>Spermatophyta</taxon>
        <taxon>Magnoliopsida</taxon>
        <taxon>Liliopsida</taxon>
        <taxon>Poales</taxon>
        <taxon>Poaceae</taxon>
        <taxon>BOP clade</taxon>
        <taxon>Oryzoideae</taxon>
        <taxon>Oryzeae</taxon>
        <taxon>Oryzinae</taxon>
        <taxon>Oryza</taxon>
    </lineage>
</organism>
<evidence type="ECO:0000313" key="2">
    <source>
        <dbReference type="Proteomes" id="UP000006038"/>
    </source>
</evidence>
<dbReference type="Gramene" id="OB02G37820.1">
    <property type="protein sequence ID" value="OB02G37820.1"/>
    <property type="gene ID" value="OB02G37820"/>
</dbReference>